<dbReference type="AlphaFoldDB" id="A0AAV5JMX6"/>
<proteinExistence type="predicted"/>
<evidence type="ECO:0000313" key="2">
    <source>
        <dbReference type="Proteomes" id="UP001054252"/>
    </source>
</evidence>
<dbReference type="Proteomes" id="UP001054252">
    <property type="component" value="Unassembled WGS sequence"/>
</dbReference>
<sequence>MLELWCSSCQVAASENERLHKMAANEEGRAAPKHGSSKVQQAMLQMLMK</sequence>
<evidence type="ECO:0000313" key="1">
    <source>
        <dbReference type="EMBL" id="GKV14907.1"/>
    </source>
</evidence>
<dbReference type="EMBL" id="BPVZ01000042">
    <property type="protein sequence ID" value="GKV14907.1"/>
    <property type="molecule type" value="Genomic_DNA"/>
</dbReference>
<organism evidence="1 2">
    <name type="scientific">Rubroshorea leprosula</name>
    <dbReference type="NCBI Taxonomy" id="152421"/>
    <lineage>
        <taxon>Eukaryota</taxon>
        <taxon>Viridiplantae</taxon>
        <taxon>Streptophyta</taxon>
        <taxon>Embryophyta</taxon>
        <taxon>Tracheophyta</taxon>
        <taxon>Spermatophyta</taxon>
        <taxon>Magnoliopsida</taxon>
        <taxon>eudicotyledons</taxon>
        <taxon>Gunneridae</taxon>
        <taxon>Pentapetalae</taxon>
        <taxon>rosids</taxon>
        <taxon>malvids</taxon>
        <taxon>Malvales</taxon>
        <taxon>Dipterocarpaceae</taxon>
        <taxon>Rubroshorea</taxon>
    </lineage>
</organism>
<accession>A0AAV5JMX6</accession>
<reference evidence="1 2" key="1">
    <citation type="journal article" date="2021" name="Commun. Biol.">
        <title>The genome of Shorea leprosula (Dipterocarpaceae) highlights the ecological relevance of drought in aseasonal tropical rainforests.</title>
        <authorList>
            <person name="Ng K.K.S."/>
            <person name="Kobayashi M.J."/>
            <person name="Fawcett J.A."/>
            <person name="Hatakeyama M."/>
            <person name="Paape T."/>
            <person name="Ng C.H."/>
            <person name="Ang C.C."/>
            <person name="Tnah L.H."/>
            <person name="Lee C.T."/>
            <person name="Nishiyama T."/>
            <person name="Sese J."/>
            <person name="O'Brien M.J."/>
            <person name="Copetti D."/>
            <person name="Mohd Noor M.I."/>
            <person name="Ong R.C."/>
            <person name="Putra M."/>
            <person name="Sireger I.Z."/>
            <person name="Indrioko S."/>
            <person name="Kosugi Y."/>
            <person name="Izuno A."/>
            <person name="Isagi Y."/>
            <person name="Lee S.L."/>
            <person name="Shimizu K.K."/>
        </authorList>
    </citation>
    <scope>NUCLEOTIDE SEQUENCE [LARGE SCALE GENOMIC DNA]</scope>
    <source>
        <strain evidence="1">214</strain>
    </source>
</reference>
<keyword evidence="2" id="KW-1185">Reference proteome</keyword>
<gene>
    <name evidence="1" type="ORF">SLEP1_g25710</name>
</gene>
<name>A0AAV5JMX6_9ROSI</name>
<protein>
    <submittedName>
        <fullName evidence="1">Uncharacterized protein</fullName>
    </submittedName>
</protein>
<comment type="caution">
    <text evidence="1">The sequence shown here is derived from an EMBL/GenBank/DDBJ whole genome shotgun (WGS) entry which is preliminary data.</text>
</comment>